<gene>
    <name evidence="8" type="ORF">TrRE_jg3859</name>
</gene>
<dbReference type="SUPFAM" id="SSF81324">
    <property type="entry name" value="Voltage-gated potassium channels"/>
    <property type="match status" value="1"/>
</dbReference>
<dbReference type="Pfam" id="PF00520">
    <property type="entry name" value="Ion_trans"/>
    <property type="match status" value="1"/>
</dbReference>
<evidence type="ECO:0000256" key="4">
    <source>
        <dbReference type="ARBA" id="ARBA00023136"/>
    </source>
</evidence>
<feature type="transmembrane region" description="Helical" evidence="6">
    <location>
        <begin position="304"/>
        <end position="323"/>
    </location>
</feature>
<name>A0A9W7DWF8_9STRA</name>
<comment type="subcellular location">
    <subcellularLocation>
        <location evidence="1">Membrane</location>
        <topology evidence="1">Multi-pass membrane protein</topology>
    </subcellularLocation>
</comment>
<evidence type="ECO:0000256" key="5">
    <source>
        <dbReference type="SAM" id="MobiDB-lite"/>
    </source>
</evidence>
<feature type="transmembrane region" description="Helical" evidence="6">
    <location>
        <begin position="533"/>
        <end position="553"/>
    </location>
</feature>
<dbReference type="EMBL" id="BRXZ01000888">
    <property type="protein sequence ID" value="GMH56675.1"/>
    <property type="molecule type" value="Genomic_DNA"/>
</dbReference>
<feature type="transmembrane region" description="Helical" evidence="6">
    <location>
        <begin position="502"/>
        <end position="527"/>
    </location>
</feature>
<dbReference type="Proteomes" id="UP001165082">
    <property type="component" value="Unassembled WGS sequence"/>
</dbReference>
<keyword evidence="4 6" id="KW-0472">Membrane</keyword>
<dbReference type="Gene3D" id="1.20.120.350">
    <property type="entry name" value="Voltage-gated potassium channels. Chain C"/>
    <property type="match status" value="1"/>
</dbReference>
<keyword evidence="9" id="KW-1185">Reference proteome</keyword>
<feature type="transmembrane region" description="Helical" evidence="6">
    <location>
        <begin position="278"/>
        <end position="298"/>
    </location>
</feature>
<feature type="compositionally biased region" description="Low complexity" evidence="5">
    <location>
        <begin position="129"/>
        <end position="142"/>
    </location>
</feature>
<feature type="transmembrane region" description="Helical" evidence="6">
    <location>
        <begin position="67"/>
        <end position="88"/>
    </location>
</feature>
<dbReference type="InterPro" id="IPR027359">
    <property type="entry name" value="Volt_channel_dom_sf"/>
</dbReference>
<dbReference type="GO" id="GO:0016020">
    <property type="term" value="C:membrane"/>
    <property type="evidence" value="ECO:0007669"/>
    <property type="project" value="UniProtKB-SubCell"/>
</dbReference>
<evidence type="ECO:0000256" key="6">
    <source>
        <dbReference type="SAM" id="Phobius"/>
    </source>
</evidence>
<feature type="transmembrane region" description="Helical" evidence="6">
    <location>
        <begin position="176"/>
        <end position="197"/>
    </location>
</feature>
<feature type="region of interest" description="Disordered" evidence="5">
    <location>
        <begin position="105"/>
        <end position="146"/>
    </location>
</feature>
<comment type="caution">
    <text evidence="8">The sequence shown here is derived from an EMBL/GenBank/DDBJ whole genome shotgun (WGS) entry which is preliminary data.</text>
</comment>
<feature type="transmembrane region" description="Helical" evidence="6">
    <location>
        <begin position="423"/>
        <end position="443"/>
    </location>
</feature>
<sequence>MSPNGCAPSCNEAGIFGVVGSCAESPRGANTTEDYYCQCPDGYNGKDYWWTEDDCHVNEAFLRRWHVVVTIIYGVAFILSLLGFYFAVERDVTAYTREDEKKKSQDQKTLGVVQRKMTNASKSNDKSKSGTSSISSIEGSPKAAPKRITRAASDSSYLSVLREMNSKKIYFKIAKLFALHFTFSLCGGIYLIMTLLGVHRVDNNPVQNLALSIAASALFAGLWEVAQVWHKAIPKSLVKRAESKRMAGGSSSSELPAELKNASTTQAKVLVFLQDGKTMAFTLALVLLSVMVSVYQIANDEGGLGYDVFEHLVFTIFLLELVVRIFCWKSCFKKSFFGDKFNLLDVLVVAIDVLIIGISLSAGESAGDAAGDVGGFAKMLRVVRFCRVLRILRAVRMFSVIGSKSLLHSEVRVRRIVSIHSRFGALWFSVAGFVLPLFLGNNLVGDRMLMMGMFITITDFVAAMVIICMDIKRMLDDVLSSGRSNKDAQNEIFLKAEFKRKVTLGGVLTIGPVASIFTLLLSVYPLFHPDGSFWFTLCAVLAVCWNMLMFLVINRNKVQAAREGLRRLSSRSSSRTTVSPAPMEQS</sequence>
<dbReference type="InterPro" id="IPR005821">
    <property type="entry name" value="Ion_trans_dom"/>
</dbReference>
<feature type="transmembrane region" description="Helical" evidence="6">
    <location>
        <begin position="449"/>
        <end position="469"/>
    </location>
</feature>
<evidence type="ECO:0000313" key="9">
    <source>
        <dbReference type="Proteomes" id="UP001165082"/>
    </source>
</evidence>
<organism evidence="8 9">
    <name type="scientific">Triparma retinervis</name>
    <dbReference type="NCBI Taxonomy" id="2557542"/>
    <lineage>
        <taxon>Eukaryota</taxon>
        <taxon>Sar</taxon>
        <taxon>Stramenopiles</taxon>
        <taxon>Ochrophyta</taxon>
        <taxon>Bolidophyceae</taxon>
        <taxon>Parmales</taxon>
        <taxon>Triparmaceae</taxon>
        <taxon>Triparma</taxon>
    </lineage>
</organism>
<reference evidence="8" key="1">
    <citation type="submission" date="2022-07" db="EMBL/GenBank/DDBJ databases">
        <title>Genome analysis of Parmales, a sister group of diatoms, reveals the evolutionary specialization of diatoms from phago-mixotrophs to photoautotrophs.</title>
        <authorList>
            <person name="Ban H."/>
            <person name="Sato S."/>
            <person name="Yoshikawa S."/>
            <person name="Kazumasa Y."/>
            <person name="Nakamura Y."/>
            <person name="Ichinomiya M."/>
            <person name="Saitoh K."/>
            <person name="Sato N."/>
            <person name="Blanc-Mathieu R."/>
            <person name="Endo H."/>
            <person name="Kuwata A."/>
            <person name="Ogata H."/>
        </authorList>
    </citation>
    <scope>NUCLEOTIDE SEQUENCE</scope>
</reference>
<keyword evidence="3 6" id="KW-1133">Transmembrane helix</keyword>
<evidence type="ECO:0000256" key="2">
    <source>
        <dbReference type="ARBA" id="ARBA00022692"/>
    </source>
</evidence>
<evidence type="ECO:0000256" key="3">
    <source>
        <dbReference type="ARBA" id="ARBA00022989"/>
    </source>
</evidence>
<dbReference type="GO" id="GO:0005216">
    <property type="term" value="F:monoatomic ion channel activity"/>
    <property type="evidence" value="ECO:0007669"/>
    <property type="project" value="InterPro"/>
</dbReference>
<evidence type="ECO:0000259" key="7">
    <source>
        <dbReference type="Pfam" id="PF00520"/>
    </source>
</evidence>
<accession>A0A9W7DWF8</accession>
<feature type="transmembrane region" description="Helical" evidence="6">
    <location>
        <begin position="209"/>
        <end position="230"/>
    </location>
</feature>
<evidence type="ECO:0000313" key="8">
    <source>
        <dbReference type="EMBL" id="GMH56675.1"/>
    </source>
</evidence>
<protein>
    <recommendedName>
        <fullName evidence="7">Ion transport domain-containing protein</fullName>
    </recommendedName>
</protein>
<evidence type="ECO:0000256" key="1">
    <source>
        <dbReference type="ARBA" id="ARBA00004141"/>
    </source>
</evidence>
<keyword evidence="2 6" id="KW-0812">Transmembrane</keyword>
<dbReference type="AlphaFoldDB" id="A0A9W7DWF8"/>
<feature type="domain" description="Ion transport" evidence="7">
    <location>
        <begin position="281"/>
        <end position="420"/>
    </location>
</feature>
<proteinExistence type="predicted"/>
<dbReference type="OrthoDB" id="199197at2759"/>